<evidence type="ECO:0000313" key="3">
    <source>
        <dbReference type="Proteomes" id="UP001165302"/>
    </source>
</evidence>
<evidence type="ECO:0000313" key="2">
    <source>
        <dbReference type="EMBL" id="MCA5005460.1"/>
    </source>
</evidence>
<accession>A0ABS7Z5I4</accession>
<name>A0ABS7Z5I4_9SPHI</name>
<keyword evidence="1" id="KW-0732">Signal</keyword>
<comment type="caution">
    <text evidence="2">The sequence shown here is derived from an EMBL/GenBank/DDBJ whole genome shotgun (WGS) entry which is preliminary data.</text>
</comment>
<dbReference type="SUPFAM" id="SSF63829">
    <property type="entry name" value="Calcium-dependent phosphotriesterase"/>
    <property type="match status" value="1"/>
</dbReference>
<dbReference type="Gene3D" id="2.130.10.10">
    <property type="entry name" value="YVTN repeat-like/Quinoprotein amine dehydrogenase"/>
    <property type="match status" value="2"/>
</dbReference>
<feature type="signal peptide" evidence="1">
    <location>
        <begin position="1"/>
        <end position="20"/>
    </location>
</feature>
<evidence type="ECO:0008006" key="4">
    <source>
        <dbReference type="Google" id="ProtNLM"/>
    </source>
</evidence>
<dbReference type="SUPFAM" id="SSF50998">
    <property type="entry name" value="Quinoprotein alcohol dehydrogenase-like"/>
    <property type="match status" value="1"/>
</dbReference>
<dbReference type="InterPro" id="IPR015943">
    <property type="entry name" value="WD40/YVTN_repeat-like_dom_sf"/>
</dbReference>
<organism evidence="2 3">
    <name type="scientific">Sphingobacterium bovistauri</name>
    <dbReference type="NCBI Taxonomy" id="2781959"/>
    <lineage>
        <taxon>Bacteria</taxon>
        <taxon>Pseudomonadati</taxon>
        <taxon>Bacteroidota</taxon>
        <taxon>Sphingobacteriia</taxon>
        <taxon>Sphingobacteriales</taxon>
        <taxon>Sphingobacteriaceae</taxon>
        <taxon>Sphingobacterium</taxon>
    </lineage>
</organism>
<feature type="chain" id="PRO_5045843440" description="PQQ-like domain-containing protein" evidence="1">
    <location>
        <begin position="21"/>
        <end position="649"/>
    </location>
</feature>
<keyword evidence="3" id="KW-1185">Reference proteome</keyword>
<dbReference type="Proteomes" id="UP001165302">
    <property type="component" value="Unassembled WGS sequence"/>
</dbReference>
<gene>
    <name evidence="2" type="ORF">IPZ78_09875</name>
</gene>
<dbReference type="RefSeq" id="WP_225553212.1">
    <property type="nucleotide sequence ID" value="NZ_JADEYP010000016.1"/>
</dbReference>
<dbReference type="EMBL" id="JADEYP010000016">
    <property type="protein sequence ID" value="MCA5005460.1"/>
    <property type="molecule type" value="Genomic_DNA"/>
</dbReference>
<protein>
    <recommendedName>
        <fullName evidence="4">PQQ-like domain-containing protein</fullName>
    </recommendedName>
</protein>
<dbReference type="InterPro" id="IPR011047">
    <property type="entry name" value="Quinoprotein_ADH-like_sf"/>
</dbReference>
<sequence>MFKKYIILALTVGFSYTAKAQFANHGPQVFAAAIQGSHFLQDKAGKEYVFTVVRGVPARLVGYELASQKLIVNSALNGTDGSWDMEVSTDNTVYISGNGKMYAYNLGDKEAKDLGLVLPNQKVVWDLVAGKNGKIYGGTYPDCQVYEYDPKTGFKDIANGAVQAGENYVRSVVFDAKTDKVYAGVGSHAGLVEIDLKSKSKTQLLADQDKYHEFLYDMEHIADVKGGDRIIGWFNSANKLETVIYNLKTKEYEKRFSTIEVKSIAKRNKSNEVYYTAAGKVYVLDFGNSKLEPKEIAKIEGRGRAGYIDKNGHYNVVTASHKVYTINVRTGAIEKEITLDVPKAPISIQSIMWGPDNKVWSGGYLAGNHGTFDPVTGKHEDYMGLHQSEGMASLGNTIYFGNYTHAELFAYDVTKPWNLRTGSPKFIGAIKNQDRPFAVLPLANGKEVLFGTVPGYGRLGGAITHLDVKTDKYITYENIIPNHSVLSLIEIDGKIIGGTSISGGLGAIPVEKRGKIFEWDPINQKVLWTDSIDNHWSITGLFKGPDNGLWAFADGTLVKYDIHTRKVVFKKEVYKYNQYPSHIWRNGLAVSHPNGLIYFTLSDHFYSYDIKNDELKMLKKDPSLMILGKNNKVYFRIGTDLWSYTPEGY</sequence>
<reference evidence="2" key="1">
    <citation type="submission" date="2020-10" db="EMBL/GenBank/DDBJ databases">
        <authorList>
            <person name="Lu T."/>
            <person name="Wang Q."/>
            <person name="Han X."/>
        </authorList>
    </citation>
    <scope>NUCLEOTIDE SEQUENCE</scope>
    <source>
        <strain evidence="2">WQ 366</strain>
    </source>
</reference>
<evidence type="ECO:0000256" key="1">
    <source>
        <dbReference type="SAM" id="SignalP"/>
    </source>
</evidence>
<proteinExistence type="predicted"/>